<name>A0A173Z3V8_FLAPL</name>
<evidence type="ECO:0000313" key="9">
    <source>
        <dbReference type="Proteomes" id="UP000429811"/>
    </source>
</evidence>
<comment type="subunit">
    <text evidence="2">Homotetramer.</text>
</comment>
<dbReference type="CDD" id="cd04496">
    <property type="entry name" value="SSB_OBF"/>
    <property type="match status" value="1"/>
</dbReference>
<dbReference type="PANTHER" id="PTHR10302:SF27">
    <property type="entry name" value="SINGLE-STRANDED DNA-BINDING PROTEIN"/>
    <property type="match status" value="1"/>
</dbReference>
<dbReference type="Gene3D" id="2.40.50.140">
    <property type="entry name" value="Nucleic acid-binding proteins"/>
    <property type="match status" value="1"/>
</dbReference>
<dbReference type="PANTHER" id="PTHR10302">
    <property type="entry name" value="SINGLE-STRANDED DNA-BINDING PROTEIN"/>
    <property type="match status" value="1"/>
</dbReference>
<dbReference type="Proteomes" id="UP000095746">
    <property type="component" value="Unassembled WGS sequence"/>
</dbReference>
<evidence type="ECO:0000256" key="3">
    <source>
        <dbReference type="RuleBase" id="RU000524"/>
    </source>
</evidence>
<organism evidence="4 8">
    <name type="scientific">Flavonifractor plautii</name>
    <name type="common">Fusobacterium plautii</name>
    <dbReference type="NCBI Taxonomy" id="292800"/>
    <lineage>
        <taxon>Bacteria</taxon>
        <taxon>Bacillati</taxon>
        <taxon>Bacillota</taxon>
        <taxon>Clostridia</taxon>
        <taxon>Eubacteriales</taxon>
        <taxon>Oscillospiraceae</taxon>
        <taxon>Flavonifractor</taxon>
    </lineage>
</organism>
<evidence type="ECO:0000313" key="5">
    <source>
        <dbReference type="EMBL" id="MDB7904957.1"/>
    </source>
</evidence>
<dbReference type="Proteomes" id="UP001211006">
    <property type="component" value="Unassembled WGS sequence"/>
</dbReference>
<dbReference type="HAMAP" id="MF_00984">
    <property type="entry name" value="SSB"/>
    <property type="match status" value="1"/>
</dbReference>
<gene>
    <name evidence="4" type="primary">ssb_1</name>
    <name evidence="7" type="synonym">ssb</name>
    <name evidence="4" type="ORF">ERS852411_00340</name>
    <name evidence="7" type="ORF">GKE90_13145</name>
    <name evidence="5" type="ORF">PND83_03110</name>
    <name evidence="6" type="ORF">PNE06_10710</name>
</gene>
<comment type="caution">
    <text evidence="2">Lacks conserved residue(s) required for the propagation of feature annotation.</text>
</comment>
<proteinExistence type="inferred from homology"/>
<dbReference type="EMBL" id="WKPO01000018">
    <property type="protein sequence ID" value="MSB49629.1"/>
    <property type="molecule type" value="Genomic_DNA"/>
</dbReference>
<dbReference type="GeneID" id="89522097"/>
<keyword evidence="1 2" id="KW-0238">DNA-binding</keyword>
<dbReference type="PROSITE" id="PS50935">
    <property type="entry name" value="SSB"/>
    <property type="match status" value="1"/>
</dbReference>
<dbReference type="EMBL" id="JAQLWV010000014">
    <property type="protein sequence ID" value="MDB7933543.1"/>
    <property type="molecule type" value="Genomic_DNA"/>
</dbReference>
<protein>
    <recommendedName>
        <fullName evidence="2 3">Single-stranded DNA-binding protein</fullName>
        <shortName evidence="2">SSB</shortName>
    </recommendedName>
</protein>
<dbReference type="Pfam" id="PF00436">
    <property type="entry name" value="SSB"/>
    <property type="match status" value="1"/>
</dbReference>
<sequence length="140" mass="15629">MLNRITMTGRLVADPELRRTQSGVSVTSFRIANDRDYGKGEEKETDFFDVVAWRSTAEFICKYFTKGRMISVDGRLQTRGWKDREGNNRVSIEILVDNAYFADSKKDDAAGDFPADDQFAGYGAYQGSVPGGGDDFAPDF</sequence>
<dbReference type="GO" id="GO:0003697">
    <property type="term" value="F:single-stranded DNA binding"/>
    <property type="evidence" value="ECO:0007669"/>
    <property type="project" value="UniProtKB-UniRule"/>
</dbReference>
<evidence type="ECO:0000313" key="7">
    <source>
        <dbReference type="EMBL" id="MSB49629.1"/>
    </source>
</evidence>
<reference evidence="7 9" key="2">
    <citation type="journal article" date="2019" name="Nat. Med.">
        <title>A library of human gut bacterial isolates paired with longitudinal multiomics data enables mechanistic microbiome research.</title>
        <authorList>
            <person name="Poyet M."/>
            <person name="Groussin M."/>
            <person name="Gibbons S.M."/>
            <person name="Avila-Pacheco J."/>
            <person name="Jiang X."/>
            <person name="Kearney S.M."/>
            <person name="Perrotta A.R."/>
            <person name="Berdy B."/>
            <person name="Zhao S."/>
            <person name="Lieberman T.D."/>
            <person name="Swanson P.K."/>
            <person name="Smith M."/>
            <person name="Roesemann S."/>
            <person name="Alexander J.E."/>
            <person name="Rich S.A."/>
            <person name="Livny J."/>
            <person name="Vlamakis H."/>
            <person name="Clish C."/>
            <person name="Bullock K."/>
            <person name="Deik A."/>
            <person name="Scott J."/>
            <person name="Pierce K.A."/>
            <person name="Xavier R.J."/>
            <person name="Alm E.J."/>
        </authorList>
    </citation>
    <scope>NUCLEOTIDE SEQUENCE [LARGE SCALE GENOMIC DNA]</scope>
    <source>
        <strain evidence="7 9">BIOML-A5</strain>
    </source>
</reference>
<accession>A0A173Z3V8</accession>
<dbReference type="EMBL" id="CYZT01000010">
    <property type="protein sequence ID" value="CUN69865.1"/>
    <property type="molecule type" value="Genomic_DNA"/>
</dbReference>
<dbReference type="RefSeq" id="WP_009259433.1">
    <property type="nucleotide sequence ID" value="NZ_BAABZG010000001.1"/>
</dbReference>
<dbReference type="InterPro" id="IPR000424">
    <property type="entry name" value="Primosome_PriB/ssb"/>
</dbReference>
<dbReference type="AlphaFoldDB" id="A0A173Z3V8"/>
<reference evidence="5" key="3">
    <citation type="submission" date="2023-01" db="EMBL/GenBank/DDBJ databases">
        <title>Human gut microbiome strain richness.</title>
        <authorList>
            <person name="Chen-Liaw A."/>
        </authorList>
    </citation>
    <scope>NUCLEOTIDE SEQUENCE</scope>
    <source>
        <strain evidence="6">1001287st1_F4_1001285I_161205</strain>
        <strain evidence="5">2225st1_A6_2225SCRN_200828</strain>
    </source>
</reference>
<reference evidence="4 8" key="1">
    <citation type="submission" date="2015-09" db="EMBL/GenBank/DDBJ databases">
        <authorList>
            <consortium name="Pathogen Informatics"/>
        </authorList>
    </citation>
    <scope>NUCLEOTIDE SEQUENCE [LARGE SCALE GENOMIC DNA]</scope>
    <source>
        <strain evidence="4 8">2789STDY5608854</strain>
    </source>
</reference>
<dbReference type="SUPFAM" id="SSF50249">
    <property type="entry name" value="Nucleic acid-binding proteins"/>
    <property type="match status" value="1"/>
</dbReference>
<dbReference type="GO" id="GO:0006260">
    <property type="term" value="P:DNA replication"/>
    <property type="evidence" value="ECO:0007669"/>
    <property type="project" value="InterPro"/>
</dbReference>
<dbReference type="GO" id="GO:0009295">
    <property type="term" value="C:nucleoid"/>
    <property type="evidence" value="ECO:0007669"/>
    <property type="project" value="TreeGrafter"/>
</dbReference>
<dbReference type="Proteomes" id="UP000429811">
    <property type="component" value="Unassembled WGS sequence"/>
</dbReference>
<evidence type="ECO:0000256" key="1">
    <source>
        <dbReference type="ARBA" id="ARBA00023125"/>
    </source>
</evidence>
<evidence type="ECO:0000256" key="2">
    <source>
        <dbReference type="HAMAP-Rule" id="MF_00984"/>
    </source>
</evidence>
<dbReference type="EMBL" id="JAQLWO010000002">
    <property type="protein sequence ID" value="MDB7904957.1"/>
    <property type="molecule type" value="Genomic_DNA"/>
</dbReference>
<dbReference type="Proteomes" id="UP001211173">
    <property type="component" value="Unassembled WGS sequence"/>
</dbReference>
<dbReference type="InterPro" id="IPR012340">
    <property type="entry name" value="NA-bd_OB-fold"/>
</dbReference>
<evidence type="ECO:0000313" key="6">
    <source>
        <dbReference type="EMBL" id="MDB7933543.1"/>
    </source>
</evidence>
<dbReference type="InterPro" id="IPR011344">
    <property type="entry name" value="ssDNA-bd"/>
</dbReference>
<evidence type="ECO:0000313" key="4">
    <source>
        <dbReference type="EMBL" id="CUN69865.1"/>
    </source>
</evidence>
<evidence type="ECO:0000313" key="8">
    <source>
        <dbReference type="Proteomes" id="UP000095746"/>
    </source>
</evidence>
<dbReference type="NCBIfam" id="TIGR00621">
    <property type="entry name" value="ssb"/>
    <property type="match status" value="1"/>
</dbReference>